<evidence type="ECO:0000313" key="3">
    <source>
        <dbReference type="Proteomes" id="UP000752696"/>
    </source>
</evidence>
<gene>
    <name evidence="2" type="ORF">MHI_LOCUS109077</name>
</gene>
<keyword evidence="3" id="KW-1185">Reference proteome</keyword>
<protein>
    <submittedName>
        <fullName evidence="2">Uncharacterized protein</fullName>
    </submittedName>
</protein>
<dbReference type="SUPFAM" id="SSF51905">
    <property type="entry name" value="FAD/NAD(P)-binding domain"/>
    <property type="match status" value="1"/>
</dbReference>
<dbReference type="InterPro" id="IPR012132">
    <property type="entry name" value="GMC_OxRdtase"/>
</dbReference>
<dbReference type="EMBL" id="CAJDYZ010001763">
    <property type="protein sequence ID" value="CAD1469097.1"/>
    <property type="molecule type" value="Genomic_DNA"/>
</dbReference>
<dbReference type="Gene3D" id="3.50.50.60">
    <property type="entry name" value="FAD/NAD(P)-binding domain"/>
    <property type="match status" value="1"/>
</dbReference>
<reference evidence="2" key="1">
    <citation type="submission" date="2020-07" db="EMBL/GenBank/DDBJ databases">
        <authorList>
            <person name="Nazaruddin N."/>
        </authorList>
    </citation>
    <scope>NUCLEOTIDE SEQUENCE</scope>
</reference>
<dbReference type="GO" id="GO:0050660">
    <property type="term" value="F:flavin adenine dinucleotide binding"/>
    <property type="evidence" value="ECO:0007669"/>
    <property type="project" value="InterPro"/>
</dbReference>
<dbReference type="PANTHER" id="PTHR11552:SF186">
    <property type="entry name" value="GLUCOSE-METHANOL-CHOLINE OXIDOREDUCTASE N-TERMINAL DOMAIN-CONTAINING PROTEIN"/>
    <property type="match status" value="1"/>
</dbReference>
<dbReference type="GO" id="GO:0016491">
    <property type="term" value="F:oxidoreductase activity"/>
    <property type="evidence" value="ECO:0007669"/>
    <property type="project" value="TreeGrafter"/>
</dbReference>
<evidence type="ECO:0000313" key="2">
    <source>
        <dbReference type="EMBL" id="CAD1469097.1"/>
    </source>
</evidence>
<dbReference type="Proteomes" id="UP000752696">
    <property type="component" value="Unassembled WGS sequence"/>
</dbReference>
<comment type="similarity">
    <text evidence="1">Belongs to the GMC oxidoreductase family.</text>
</comment>
<sequence length="204" mass="23272">SFVSNSCALVRTTRRLMKLTTSINGTHQTTNDAFRRFKSLTEKEAILSSGATNLPDIFILSGIKPKEKLNKHGIKIINDLPCIHALNFHFYNNPDLSVEGVEAALKLFDIESFVKNYFRLIDKFLSICRQFEFGGKYFQKCMMMKYTSTTYRCWDLFLEKRLRFYGVDNLGNVAVSIIPKIVKGNTNVLTTTIAKKGEMVVEFG</sequence>
<dbReference type="PANTHER" id="PTHR11552">
    <property type="entry name" value="GLUCOSE-METHANOL-CHOLINE GMC OXIDOREDUCTASE"/>
    <property type="match status" value="1"/>
</dbReference>
<evidence type="ECO:0000256" key="1">
    <source>
        <dbReference type="ARBA" id="ARBA00010790"/>
    </source>
</evidence>
<feature type="non-terminal residue" evidence="2">
    <location>
        <position position="204"/>
    </location>
</feature>
<proteinExistence type="inferred from homology"/>
<organism evidence="2 3">
    <name type="scientific">Heterotrigona itama</name>
    <dbReference type="NCBI Taxonomy" id="395501"/>
    <lineage>
        <taxon>Eukaryota</taxon>
        <taxon>Metazoa</taxon>
        <taxon>Ecdysozoa</taxon>
        <taxon>Arthropoda</taxon>
        <taxon>Hexapoda</taxon>
        <taxon>Insecta</taxon>
        <taxon>Pterygota</taxon>
        <taxon>Neoptera</taxon>
        <taxon>Endopterygota</taxon>
        <taxon>Hymenoptera</taxon>
        <taxon>Apocrita</taxon>
        <taxon>Aculeata</taxon>
        <taxon>Apoidea</taxon>
        <taxon>Anthophila</taxon>
        <taxon>Apidae</taxon>
        <taxon>Heterotrigona</taxon>
    </lineage>
</organism>
<name>A0A6V7GXK4_9HYME</name>
<accession>A0A6V7GXK4</accession>
<dbReference type="AlphaFoldDB" id="A0A6V7GXK4"/>
<dbReference type="OrthoDB" id="269227at2759"/>
<comment type="caution">
    <text evidence="2">The sequence shown here is derived from an EMBL/GenBank/DDBJ whole genome shotgun (WGS) entry which is preliminary data.</text>
</comment>
<dbReference type="InterPro" id="IPR036188">
    <property type="entry name" value="FAD/NAD-bd_sf"/>
</dbReference>